<keyword evidence="3" id="KW-1185">Reference proteome</keyword>
<gene>
    <name evidence="2" type="ORF">H1S01_05940</name>
</gene>
<dbReference type="Proteomes" id="UP000617402">
    <property type="component" value="Unassembled WGS sequence"/>
</dbReference>
<name>A0ABR7SZT4_HELCL</name>
<organism evidence="2 3">
    <name type="scientific">Heliobacterium chlorum</name>
    <dbReference type="NCBI Taxonomy" id="2698"/>
    <lineage>
        <taxon>Bacteria</taxon>
        <taxon>Bacillati</taxon>
        <taxon>Bacillota</taxon>
        <taxon>Clostridia</taxon>
        <taxon>Eubacteriales</taxon>
        <taxon>Heliobacteriaceae</taxon>
        <taxon>Heliobacterium</taxon>
    </lineage>
</organism>
<keyword evidence="1" id="KW-0812">Transmembrane</keyword>
<accession>A0ABR7SZT4</accession>
<evidence type="ECO:0008006" key="4">
    <source>
        <dbReference type="Google" id="ProtNLM"/>
    </source>
</evidence>
<keyword evidence="1" id="KW-1133">Transmembrane helix</keyword>
<dbReference type="EMBL" id="JACVHF010000003">
    <property type="protein sequence ID" value="MBC9784053.1"/>
    <property type="molecule type" value="Genomic_DNA"/>
</dbReference>
<keyword evidence="1" id="KW-0472">Membrane</keyword>
<dbReference type="Gene3D" id="3.30.450.20">
    <property type="entry name" value="PAS domain"/>
    <property type="match status" value="1"/>
</dbReference>
<dbReference type="RefSeq" id="WP_188039166.1">
    <property type="nucleotide sequence ID" value="NZ_JACVHF010000003.1"/>
</dbReference>
<evidence type="ECO:0000313" key="3">
    <source>
        <dbReference type="Proteomes" id="UP000617402"/>
    </source>
</evidence>
<proteinExistence type="predicted"/>
<protein>
    <recommendedName>
        <fullName evidence="4">Methyl-accepting chemotaxis protein</fullName>
    </recommendedName>
</protein>
<feature type="transmembrane region" description="Helical" evidence="1">
    <location>
        <begin position="7"/>
        <end position="30"/>
    </location>
</feature>
<evidence type="ECO:0000256" key="1">
    <source>
        <dbReference type="SAM" id="Phobius"/>
    </source>
</evidence>
<sequence>MRRSLSLRTYFSISFGILIVIMSGILSIAIGNRSIEQVKSEIGNSLAETAYQMADKMDAFMWSRSGEVYTLSQLEALHNFQDTKAIQKLLEKLKERFPSFAWIGLTNTDGAVIASTQNILSGVNISQRPVFKEGIKGKFIGDIHEAVLLANLLPNPTGEAMKFVDVSIPITETNGNIKDYLQPI</sequence>
<reference evidence="2 3" key="1">
    <citation type="submission" date="2020-07" db="EMBL/GenBank/DDBJ databases">
        <title>Draft whole-genome sequence of Heliobacterium chlorum DSM 3682, type strain.</title>
        <authorList>
            <person name="Kyndt J.A."/>
            <person name="Meyer T.E."/>
            <person name="Imhoff J.F."/>
        </authorList>
    </citation>
    <scope>NUCLEOTIDE SEQUENCE [LARGE SCALE GENOMIC DNA]</scope>
    <source>
        <strain evidence="2 3">DSM 3682</strain>
    </source>
</reference>
<comment type="caution">
    <text evidence="2">The sequence shown here is derived from an EMBL/GenBank/DDBJ whole genome shotgun (WGS) entry which is preliminary data.</text>
</comment>
<evidence type="ECO:0000313" key="2">
    <source>
        <dbReference type="EMBL" id="MBC9784053.1"/>
    </source>
</evidence>